<dbReference type="InterPro" id="IPR001810">
    <property type="entry name" value="F-box_dom"/>
</dbReference>
<dbReference type="EMBL" id="KP136319">
    <property type="protein sequence ID" value="AJF97818.1"/>
    <property type="molecule type" value="Genomic_DNA"/>
</dbReference>
<sequence>MDKTAGLDSTYDGAHDNEPPAPASLMGLPQEILEQIIVLCDARSVCMLVSTCRLAHATVGCERVWRLLFDRDFRHMYGPDLDALGRVRVEWPPLALDVVGQQLGRTFDLSVPDPSDDPRVPGPFSRMRAYGKDWRWLYAAHYEEPLPSRRRHYTGPQATYLYKDTTIYGLHQDSRRCPNTTTYSLGDTVDRRRMGYGVMAVRDHQDRVIAWEEGIWHAHCFADCVLRVGDGQVLCASDRALFCNAPAFFHDSRTGETTWGMLNGREWIGQVVRKGAGSDQLRVEPGDRSA</sequence>
<protein>
    <submittedName>
        <fullName evidence="3">F-box domain protein</fullName>
    </submittedName>
</protein>
<dbReference type="Proteomes" id="UP000202511">
    <property type="component" value="Segment"/>
</dbReference>
<evidence type="ECO:0000259" key="2">
    <source>
        <dbReference type="PROSITE" id="PS50181"/>
    </source>
</evidence>
<evidence type="ECO:0000256" key="1">
    <source>
        <dbReference type="SAM" id="MobiDB-lite"/>
    </source>
</evidence>
<accession>A0A0B5IY95</accession>
<dbReference type="RefSeq" id="YP_009120053.1">
    <property type="nucleotide sequence ID" value="NC_026440.1"/>
</dbReference>
<evidence type="ECO:0000313" key="3">
    <source>
        <dbReference type="EMBL" id="AJF97818.1"/>
    </source>
</evidence>
<organism evidence="3 4">
    <name type="scientific">Pandoravirus inopinatum</name>
    <dbReference type="NCBI Taxonomy" id="1605721"/>
    <lineage>
        <taxon>Viruses</taxon>
        <taxon>Pandoravirus</taxon>
    </lineage>
</organism>
<dbReference type="PROSITE" id="PS50181">
    <property type="entry name" value="FBOX"/>
    <property type="match status" value="1"/>
</dbReference>
<feature type="domain" description="F-box" evidence="2">
    <location>
        <begin position="22"/>
        <end position="68"/>
    </location>
</feature>
<reference evidence="3 4" key="1">
    <citation type="journal article" date="2015" name="Parasitol. Res.">
        <title>Viruses in close associations with free-living amoebae.</title>
        <authorList>
            <person name="Scheid P."/>
        </authorList>
    </citation>
    <scope>NUCLEOTIDE SEQUENCE [LARGE SCALE GENOMIC DNA]</scope>
    <source>
        <strain evidence="3">KlaHel</strain>
    </source>
</reference>
<feature type="region of interest" description="Disordered" evidence="1">
    <location>
        <begin position="1"/>
        <end position="25"/>
    </location>
</feature>
<evidence type="ECO:0000313" key="4">
    <source>
        <dbReference type="Proteomes" id="UP000202511"/>
    </source>
</evidence>
<dbReference type="KEGG" id="vg:23462735"/>
<dbReference type="Gene3D" id="1.20.1280.50">
    <property type="match status" value="1"/>
</dbReference>
<dbReference type="SUPFAM" id="SSF81383">
    <property type="entry name" value="F-box domain"/>
    <property type="match status" value="1"/>
</dbReference>
<dbReference type="GeneID" id="23462735"/>
<dbReference type="InterPro" id="IPR036047">
    <property type="entry name" value="F-box-like_dom_sf"/>
</dbReference>
<proteinExistence type="predicted"/>
<name>A0A0B5IY95_9VIRU</name>